<accession>A0A1H3IXM6</accession>
<dbReference type="RefSeq" id="WP_093108207.1">
    <property type="nucleotide sequence ID" value="NZ_FNOS01000009.1"/>
</dbReference>
<dbReference type="EMBL" id="FNOS01000009">
    <property type="protein sequence ID" value="SDY31948.1"/>
    <property type="molecule type" value="Genomic_DNA"/>
</dbReference>
<comment type="caution">
    <text evidence="1">The sequence shown here is derived from an EMBL/GenBank/DDBJ whole genome shotgun (WGS) entry which is preliminary data.</text>
</comment>
<name>A0A1H3IXM6_9BACI</name>
<dbReference type="InterPro" id="IPR024131">
    <property type="entry name" value="UPF0489"/>
</dbReference>
<protein>
    <submittedName>
        <fullName evidence="1">UPF0489 domain-containing protein</fullName>
    </submittedName>
</protein>
<evidence type="ECO:0000313" key="1">
    <source>
        <dbReference type="EMBL" id="SDY31948.1"/>
    </source>
</evidence>
<keyword evidence="2" id="KW-1185">Reference proteome</keyword>
<reference evidence="1 2" key="1">
    <citation type="submission" date="2016-10" db="EMBL/GenBank/DDBJ databases">
        <authorList>
            <person name="Varghese N."/>
            <person name="Submissions S."/>
        </authorList>
    </citation>
    <scope>NUCLEOTIDE SEQUENCE [LARGE SCALE GENOMIC DNA]</scope>
    <source>
        <strain evidence="1 2">DSM 20748</strain>
    </source>
</reference>
<dbReference type="Pfam" id="PF12640">
    <property type="entry name" value="UPF0489"/>
    <property type="match status" value="1"/>
</dbReference>
<evidence type="ECO:0000313" key="2">
    <source>
        <dbReference type="Proteomes" id="UP000198647"/>
    </source>
</evidence>
<gene>
    <name evidence="1" type="ORF">SAMN04488081_2630</name>
</gene>
<sequence length="242" mass="28280">MIIPKNFRNCFPEKKIYISADHNWAFAAWELHKLAGKVKPNATLIHIDAHLDDIWDGLEVEGLFDIEKYEDVFDVAGKMKIENFIWPAVGTGTIDKVIYISQYSHIEDPFDFKDWNLFHPEMKLVKEILDKGKYNGLRYWNLEEFLMKKDSQDVKDLTEKTDLILDLDLDYFAKEDIDTATVSLMDEQKIIDNLISLKDLYPWSLITVSLSPFFCGGDDNTIYLYELFCEVFGLKPEDALEW</sequence>
<proteinExistence type="predicted"/>
<dbReference type="Proteomes" id="UP000198647">
    <property type="component" value="Unassembled WGS sequence"/>
</dbReference>
<organism evidence="1 2">
    <name type="scientific">Salimicrobium album</name>
    <dbReference type="NCBI Taxonomy" id="50717"/>
    <lineage>
        <taxon>Bacteria</taxon>
        <taxon>Bacillati</taxon>
        <taxon>Bacillota</taxon>
        <taxon>Bacilli</taxon>
        <taxon>Bacillales</taxon>
        <taxon>Bacillaceae</taxon>
        <taxon>Salimicrobium</taxon>
    </lineage>
</organism>